<dbReference type="PANTHER" id="PTHR19303">
    <property type="entry name" value="TRANSPOSON"/>
    <property type="match status" value="1"/>
</dbReference>
<dbReference type="Pfam" id="PF03184">
    <property type="entry name" value="DDE_1"/>
    <property type="match status" value="1"/>
</dbReference>
<protein>
    <submittedName>
        <fullName evidence="3">Uncharacterized protein AlNc14C82G5323</fullName>
    </submittedName>
</protein>
<evidence type="ECO:0000313" key="3">
    <source>
        <dbReference type="EMBL" id="CCA19915.1"/>
    </source>
</evidence>
<sequence length="277" mass="30998">MQRECLPVTREMVLSKANEAYRVLYSPARSAGLLGDGWVKRFFSRHPKLSLRVPQVISRARNQVRQENLDHLLNQLIKHAIERKLTNDRVFNMDETGFGQKTKSRKVIAVRGPKNVWTKCIDMSFHLTLVACVSASGSCLPPLFLLPGQCLNRDILSKCSVSGATVAVAPKALTSQATFVFIKWLEHFAANVPSFVIRPLLLIYDGCASHYSKRIVEMKIILLLLPPNSTQILQPLDVSVFKPFKTSLRRSMDRFMIGEDVSSLTKKEAISLASGAC</sequence>
<dbReference type="InterPro" id="IPR004875">
    <property type="entry name" value="DDE_SF_endonuclease_dom"/>
</dbReference>
<reference evidence="3" key="1">
    <citation type="journal article" date="2011" name="PLoS Biol.">
        <title>Gene gain and loss during evolution of obligate parasitism in the white rust pathogen of Arabidopsis thaliana.</title>
        <authorList>
            <person name="Kemen E."/>
            <person name="Gardiner A."/>
            <person name="Schultz-Larsen T."/>
            <person name="Kemen A.C."/>
            <person name="Balmuth A.L."/>
            <person name="Robert-Seilaniantz A."/>
            <person name="Bailey K."/>
            <person name="Holub E."/>
            <person name="Studholme D.J."/>
            <person name="Maclean D."/>
            <person name="Jones J.D."/>
        </authorList>
    </citation>
    <scope>NUCLEOTIDE SEQUENCE</scope>
</reference>
<gene>
    <name evidence="3" type="primary">AlNc14C82G5323</name>
    <name evidence="3" type="ORF">ALNC14_060580</name>
</gene>
<dbReference type="HOGENOM" id="CLU_013929_2_0_1"/>
<accession>F0WFD3</accession>
<dbReference type="EMBL" id="FR824127">
    <property type="protein sequence ID" value="CCA19915.1"/>
    <property type="molecule type" value="Genomic_DNA"/>
</dbReference>
<dbReference type="AlphaFoldDB" id="F0WFD3"/>
<keyword evidence="1" id="KW-0238">DNA-binding</keyword>
<proteinExistence type="predicted"/>
<dbReference type="PROSITE" id="PS51253">
    <property type="entry name" value="HTH_CENPB"/>
    <property type="match status" value="1"/>
</dbReference>
<evidence type="ECO:0000256" key="1">
    <source>
        <dbReference type="ARBA" id="ARBA00023125"/>
    </source>
</evidence>
<evidence type="ECO:0000259" key="2">
    <source>
        <dbReference type="PROSITE" id="PS51253"/>
    </source>
</evidence>
<reference evidence="3" key="2">
    <citation type="submission" date="2011-02" db="EMBL/GenBank/DDBJ databases">
        <authorList>
            <person name="MacLean D."/>
        </authorList>
    </citation>
    <scope>NUCLEOTIDE SEQUENCE</scope>
</reference>
<dbReference type="PANTHER" id="PTHR19303:SF74">
    <property type="entry name" value="POGO TRANSPOSABLE ELEMENT WITH KRAB DOMAIN"/>
    <property type="match status" value="1"/>
</dbReference>
<dbReference type="InterPro" id="IPR006600">
    <property type="entry name" value="HTH_CenpB_DNA-bd_dom"/>
</dbReference>
<dbReference type="GO" id="GO:0003677">
    <property type="term" value="F:DNA binding"/>
    <property type="evidence" value="ECO:0007669"/>
    <property type="project" value="UniProtKB-KW"/>
</dbReference>
<dbReference type="GO" id="GO:0005634">
    <property type="term" value="C:nucleus"/>
    <property type="evidence" value="ECO:0007669"/>
    <property type="project" value="TreeGrafter"/>
</dbReference>
<dbReference type="InterPro" id="IPR050863">
    <property type="entry name" value="CenT-Element_Derived"/>
</dbReference>
<feature type="domain" description="HTH CENPB-type" evidence="2">
    <location>
        <begin position="1"/>
        <end position="52"/>
    </location>
</feature>
<organism evidence="3">
    <name type="scientific">Albugo laibachii Nc14</name>
    <dbReference type="NCBI Taxonomy" id="890382"/>
    <lineage>
        <taxon>Eukaryota</taxon>
        <taxon>Sar</taxon>
        <taxon>Stramenopiles</taxon>
        <taxon>Oomycota</taxon>
        <taxon>Peronosporomycetes</taxon>
        <taxon>Albuginales</taxon>
        <taxon>Albuginaceae</taxon>
        <taxon>Albugo</taxon>
    </lineage>
</organism>
<name>F0WFD3_9STRA</name>
<dbReference type="Pfam" id="PF03221">
    <property type="entry name" value="HTH_Tnp_Tc5"/>
    <property type="match status" value="1"/>
</dbReference>